<gene>
    <name evidence="3" type="ORF">PC110_g14335</name>
</gene>
<dbReference type="Proteomes" id="UP000251314">
    <property type="component" value="Unassembled WGS sequence"/>
</dbReference>
<organism evidence="3 4">
    <name type="scientific">Phytophthora cactorum</name>
    <dbReference type="NCBI Taxonomy" id="29920"/>
    <lineage>
        <taxon>Eukaryota</taxon>
        <taxon>Sar</taxon>
        <taxon>Stramenopiles</taxon>
        <taxon>Oomycota</taxon>
        <taxon>Peronosporomycetes</taxon>
        <taxon>Peronosporales</taxon>
        <taxon>Peronosporaceae</taxon>
        <taxon>Phytophthora</taxon>
    </lineage>
</organism>
<evidence type="ECO:0000256" key="1">
    <source>
        <dbReference type="SAM" id="Coils"/>
    </source>
</evidence>
<feature type="coiled-coil region" evidence="1">
    <location>
        <begin position="67"/>
        <end position="94"/>
    </location>
</feature>
<evidence type="ECO:0000256" key="2">
    <source>
        <dbReference type="SAM" id="MobiDB-lite"/>
    </source>
</evidence>
<dbReference type="AlphaFoldDB" id="A0A329S0B8"/>
<dbReference type="EMBL" id="MJFZ01000436">
    <property type="protein sequence ID" value="RAW29306.1"/>
    <property type="molecule type" value="Genomic_DNA"/>
</dbReference>
<name>A0A329S0B8_9STRA</name>
<keyword evidence="4" id="KW-1185">Reference proteome</keyword>
<keyword evidence="1" id="KW-0175">Coiled coil</keyword>
<dbReference type="OrthoDB" id="102880at2759"/>
<comment type="caution">
    <text evidence="3">The sequence shown here is derived from an EMBL/GenBank/DDBJ whole genome shotgun (WGS) entry which is preliminary data.</text>
</comment>
<dbReference type="VEuPathDB" id="FungiDB:PC110_g14335"/>
<evidence type="ECO:0000313" key="4">
    <source>
        <dbReference type="Proteomes" id="UP000251314"/>
    </source>
</evidence>
<proteinExistence type="predicted"/>
<sequence>MFSLEELETLSGLLGDLAAADDGATIDTDLFGIQESAEALTAPQSGPTEKKRRRAKNSNLPYSTDIQRRRKAELEALRSQVRQLSGELNLLARSCDSHSHRTVPPSELPEDQHQQLIWRNRAMANWGERNRAVRTNLALKRIFSQQVKLLKSMRKVLRQNDIREGIKLIGQLQPTADRLLFRFHTSELMLAEISSNLAWMHLRTDLVMPTLGENLSVSFSSQAKVHGHCGTRIETTSLTPLACTVKEAGQILWGHATNQDASSIMKEAFNVSQTQIFDGGQTVYDRRCVTHLFIQNGELDTPRYANALGAYRKYEDKNQVHLVGRLRWFIPDDSIQLEDHYWTVIEPSPRDPEHSCVVRTYYLLEVRDTGMRSTPQGKSIQDFMLTAIAKKSRRVLQLVQNAFLDQAGLAMDLEQPITVNK</sequence>
<protein>
    <submittedName>
        <fullName evidence="3">Uncharacterized protein</fullName>
    </submittedName>
</protein>
<evidence type="ECO:0000313" key="3">
    <source>
        <dbReference type="EMBL" id="RAW29306.1"/>
    </source>
</evidence>
<reference evidence="3 4" key="1">
    <citation type="submission" date="2018-01" db="EMBL/GenBank/DDBJ databases">
        <title>Draft genome of the strawberry crown rot pathogen Phytophthora cactorum.</title>
        <authorList>
            <person name="Armitage A.D."/>
            <person name="Lysoe E."/>
            <person name="Nellist C.F."/>
            <person name="Harrison R.J."/>
            <person name="Brurberg M.B."/>
        </authorList>
    </citation>
    <scope>NUCLEOTIDE SEQUENCE [LARGE SCALE GENOMIC DNA]</scope>
    <source>
        <strain evidence="3 4">10300</strain>
    </source>
</reference>
<feature type="region of interest" description="Disordered" evidence="2">
    <location>
        <begin position="37"/>
        <end position="65"/>
    </location>
</feature>
<accession>A0A329S0B8</accession>